<gene>
    <name evidence="5" type="ORF">LC_TR9971_c0_g1_i1_g.35003</name>
</gene>
<dbReference type="GO" id="GO:0006412">
    <property type="term" value="P:translation"/>
    <property type="evidence" value="ECO:0007669"/>
    <property type="project" value="UniProtKB-UniRule"/>
</dbReference>
<reference evidence="5" key="1">
    <citation type="submission" date="2016-07" db="EMBL/GenBank/DDBJ databases">
        <title>De novo transcriptome assembly of four accessions of the metal hyperaccumulator plant Noccaea caerulescens.</title>
        <authorList>
            <person name="Blande D."/>
            <person name="Halimaa P."/>
            <person name="Tervahauta A.I."/>
            <person name="Aarts M.G."/>
            <person name="Karenlampi S.O."/>
        </authorList>
    </citation>
    <scope>NUCLEOTIDE SEQUENCE</scope>
</reference>
<evidence type="ECO:0000256" key="2">
    <source>
        <dbReference type="ARBA" id="ARBA00022980"/>
    </source>
</evidence>
<evidence type="ECO:0000313" key="5">
    <source>
        <dbReference type="EMBL" id="JAU36543.1"/>
    </source>
</evidence>
<comment type="subunit">
    <text evidence="4">Component of the small ribosomal subunit. Mature ribosomes consist of a small (40S) and a large (60S) subunit. The 40S subunit contains about 33 different proteins and 1 molecule of RNA (18S). The 60S subunit contains about 49 different proteins and 3 molecules of RNA (25S, 5.8S and 5S).</text>
</comment>
<keyword evidence="1 4" id="KW-0963">Cytoplasm</keyword>
<dbReference type="Pfam" id="PF01015">
    <property type="entry name" value="Ribosomal_S3Ae"/>
    <property type="match status" value="1"/>
</dbReference>
<dbReference type="SMART" id="SM01397">
    <property type="entry name" value="Ribosomal_S3Ae"/>
    <property type="match status" value="1"/>
</dbReference>
<dbReference type="AlphaFoldDB" id="A0A1J3EY78"/>
<sequence>MPPAAKVNKKGKGGKKKTTDSFARKDWYDIKAPRMFGTTNAGKTIVNRTTGNKIASDSLKGRVVTLNLADLQQNEKYAHTNVKLRIEEVQGKHCLTNFYGLSYTTDKVKSLVKKWQSLIEVSADVKTNDGYLVRVFCIAFTQTRPGQKANVCYAQTAQVRQIRAKMTQIITKEVTSSEYKDLVSKFIINVIGESISRQCQGIFPLRDVAIRKVKLLKAPKLDPKKLLEIHNEAAPAAGKKVKKN</sequence>
<accession>A0A1J3EY78</accession>
<evidence type="ECO:0000256" key="1">
    <source>
        <dbReference type="ARBA" id="ARBA00022490"/>
    </source>
</evidence>
<comment type="similarity">
    <text evidence="4">Belongs to the eukaryotic ribosomal protein eS1 family.</text>
</comment>
<protein>
    <recommendedName>
        <fullName evidence="4">Small ribosomal subunit protein eS1</fullName>
    </recommendedName>
</protein>
<comment type="caution">
    <text evidence="4">Lacks conserved residue(s) required for the propagation of feature annotation.</text>
</comment>
<keyword evidence="2 4" id="KW-0689">Ribosomal protein</keyword>
<dbReference type="GO" id="GO:0022627">
    <property type="term" value="C:cytosolic small ribosomal subunit"/>
    <property type="evidence" value="ECO:0007669"/>
    <property type="project" value="UniProtKB-UniRule"/>
</dbReference>
<evidence type="ECO:0000256" key="3">
    <source>
        <dbReference type="ARBA" id="ARBA00023274"/>
    </source>
</evidence>
<dbReference type="HAMAP" id="MF_03122">
    <property type="entry name" value="Ribosomal_eS1_euk"/>
    <property type="match status" value="1"/>
</dbReference>
<dbReference type="InterPro" id="IPR027500">
    <property type="entry name" value="Ribosomal_eS1_euk"/>
</dbReference>
<name>A0A1J3EY78_NOCCA</name>
<dbReference type="PANTHER" id="PTHR11830">
    <property type="entry name" value="40S RIBOSOMAL PROTEIN S3A"/>
    <property type="match status" value="1"/>
</dbReference>
<dbReference type="InterPro" id="IPR001593">
    <property type="entry name" value="Ribosomal_eS1"/>
</dbReference>
<keyword evidence="3 4" id="KW-0687">Ribonucleoprotein</keyword>
<proteinExistence type="inferred from homology"/>
<dbReference type="GO" id="GO:0003735">
    <property type="term" value="F:structural constituent of ribosome"/>
    <property type="evidence" value="ECO:0007669"/>
    <property type="project" value="UniProtKB-UniRule"/>
</dbReference>
<evidence type="ECO:0000256" key="4">
    <source>
        <dbReference type="HAMAP-Rule" id="MF_03122"/>
    </source>
</evidence>
<comment type="subcellular location">
    <subcellularLocation>
        <location evidence="4">Cytoplasm</location>
    </subcellularLocation>
</comment>
<dbReference type="EMBL" id="GEVK01016289">
    <property type="protein sequence ID" value="JAU36543.1"/>
    <property type="molecule type" value="Transcribed_RNA"/>
</dbReference>
<organism evidence="5">
    <name type="scientific">Noccaea caerulescens</name>
    <name type="common">Alpine penny-cress</name>
    <name type="synonym">Thlaspi caerulescens</name>
    <dbReference type="NCBI Taxonomy" id="107243"/>
    <lineage>
        <taxon>Eukaryota</taxon>
        <taxon>Viridiplantae</taxon>
        <taxon>Streptophyta</taxon>
        <taxon>Embryophyta</taxon>
        <taxon>Tracheophyta</taxon>
        <taxon>Spermatophyta</taxon>
        <taxon>Magnoliopsida</taxon>
        <taxon>eudicotyledons</taxon>
        <taxon>Gunneridae</taxon>
        <taxon>Pentapetalae</taxon>
        <taxon>rosids</taxon>
        <taxon>malvids</taxon>
        <taxon>Brassicales</taxon>
        <taxon>Brassicaceae</taxon>
        <taxon>Coluteocarpeae</taxon>
        <taxon>Noccaea</taxon>
    </lineage>
</organism>